<accession>A0ABD3MML2</accession>
<sequence>MKSIVRAFAWHYLLLPPTTTTTTPVGAFVASALPRSRAVSLFGVTRRDEIIDPDEIRTTTASSGASVAEEGTATSGARRPTRRQRERRRRRRGRGEGKGNDDRSRADPSSCAASGRSGIPAFADFSARWDPPRSCGLRDVRQSRRVAVALEDNPNVLFDRDNYYKFGSAAPWIDPPGSTDFPRTMPFVPVQQRYDALRRYGTRISASRDVVARVGSATSADDVPEQHGRDLPAAGAGIAREFVLRDGEHRYDERAHAREVVHQRDVPPDRGLSRCALEGGSRRRLATNSYLSLLNRSISSKVGDQFGYVMIGILSDDYILGYGDVFYHCHAAGVTSGFEI</sequence>
<feature type="compositionally biased region" description="Basic residues" evidence="1">
    <location>
        <begin position="79"/>
        <end position="93"/>
    </location>
</feature>
<keyword evidence="2" id="KW-0732">Signal</keyword>
<keyword evidence="4" id="KW-1185">Reference proteome</keyword>
<dbReference type="Proteomes" id="UP001530315">
    <property type="component" value="Unassembled WGS sequence"/>
</dbReference>
<feature type="compositionally biased region" description="Basic and acidic residues" evidence="1">
    <location>
        <begin position="94"/>
        <end position="106"/>
    </location>
</feature>
<evidence type="ECO:0000256" key="1">
    <source>
        <dbReference type="SAM" id="MobiDB-lite"/>
    </source>
</evidence>
<feature type="chain" id="PRO_5044823493" evidence="2">
    <location>
        <begin position="21"/>
        <end position="340"/>
    </location>
</feature>
<proteinExistence type="predicted"/>
<protein>
    <submittedName>
        <fullName evidence="3">Uncharacterized protein</fullName>
    </submittedName>
</protein>
<feature type="signal peptide" evidence="2">
    <location>
        <begin position="1"/>
        <end position="20"/>
    </location>
</feature>
<comment type="caution">
    <text evidence="3">The sequence shown here is derived from an EMBL/GenBank/DDBJ whole genome shotgun (WGS) entry which is preliminary data.</text>
</comment>
<dbReference type="EMBL" id="JALLAZ020001780">
    <property type="protein sequence ID" value="KAL3764081.1"/>
    <property type="molecule type" value="Genomic_DNA"/>
</dbReference>
<dbReference type="AlphaFoldDB" id="A0ABD3MML2"/>
<feature type="region of interest" description="Disordered" evidence="1">
    <location>
        <begin position="53"/>
        <end position="115"/>
    </location>
</feature>
<organism evidence="3 4">
    <name type="scientific">Stephanodiscus triporus</name>
    <dbReference type="NCBI Taxonomy" id="2934178"/>
    <lineage>
        <taxon>Eukaryota</taxon>
        <taxon>Sar</taxon>
        <taxon>Stramenopiles</taxon>
        <taxon>Ochrophyta</taxon>
        <taxon>Bacillariophyta</taxon>
        <taxon>Coscinodiscophyceae</taxon>
        <taxon>Thalassiosirophycidae</taxon>
        <taxon>Stephanodiscales</taxon>
        <taxon>Stephanodiscaceae</taxon>
        <taxon>Stephanodiscus</taxon>
    </lineage>
</organism>
<evidence type="ECO:0000313" key="4">
    <source>
        <dbReference type="Proteomes" id="UP001530315"/>
    </source>
</evidence>
<evidence type="ECO:0000313" key="3">
    <source>
        <dbReference type="EMBL" id="KAL3764081.1"/>
    </source>
</evidence>
<gene>
    <name evidence="3" type="ORF">ACHAW5_010451</name>
</gene>
<evidence type="ECO:0000256" key="2">
    <source>
        <dbReference type="SAM" id="SignalP"/>
    </source>
</evidence>
<name>A0ABD3MML2_9STRA</name>
<reference evidence="3 4" key="1">
    <citation type="submission" date="2024-10" db="EMBL/GenBank/DDBJ databases">
        <title>Updated reference genomes for cyclostephanoid diatoms.</title>
        <authorList>
            <person name="Roberts W.R."/>
            <person name="Alverson A.J."/>
        </authorList>
    </citation>
    <scope>NUCLEOTIDE SEQUENCE [LARGE SCALE GENOMIC DNA]</scope>
    <source>
        <strain evidence="3 4">AJA276-08</strain>
    </source>
</reference>